<keyword evidence="3" id="KW-1185">Reference proteome</keyword>
<dbReference type="EMBL" id="JBHSBB010000010">
    <property type="protein sequence ID" value="MFC4032771.1"/>
    <property type="molecule type" value="Genomic_DNA"/>
</dbReference>
<evidence type="ECO:0000313" key="2">
    <source>
        <dbReference type="EMBL" id="MFC4032771.1"/>
    </source>
</evidence>
<comment type="caution">
    <text evidence="2">The sequence shown here is derived from an EMBL/GenBank/DDBJ whole genome shotgun (WGS) entry which is preliminary data.</text>
</comment>
<protein>
    <submittedName>
        <fullName evidence="2">Morphogenic membrane protein MmpB</fullName>
    </submittedName>
</protein>
<keyword evidence="1" id="KW-1133">Transmembrane helix</keyword>
<keyword evidence="1" id="KW-0812">Transmembrane</keyword>
<dbReference type="NCBIfam" id="NF047320">
    <property type="entry name" value="morpho_MmpB"/>
    <property type="match status" value="1"/>
</dbReference>
<evidence type="ECO:0000313" key="3">
    <source>
        <dbReference type="Proteomes" id="UP001595765"/>
    </source>
</evidence>
<keyword evidence="1" id="KW-0472">Membrane</keyword>
<dbReference type="Proteomes" id="UP001595765">
    <property type="component" value="Unassembled WGS sequence"/>
</dbReference>
<evidence type="ECO:0000256" key="1">
    <source>
        <dbReference type="SAM" id="Phobius"/>
    </source>
</evidence>
<dbReference type="RefSeq" id="WP_386429870.1">
    <property type="nucleotide sequence ID" value="NZ_JBHSBB010000010.1"/>
</dbReference>
<dbReference type="Pfam" id="PF26627">
    <property type="entry name" value="MmpB"/>
    <property type="match status" value="1"/>
</dbReference>
<organism evidence="2 3">
    <name type="scientific">Streptomyces polygonati</name>
    <dbReference type="NCBI Taxonomy" id="1617087"/>
    <lineage>
        <taxon>Bacteria</taxon>
        <taxon>Bacillati</taxon>
        <taxon>Actinomycetota</taxon>
        <taxon>Actinomycetes</taxon>
        <taxon>Kitasatosporales</taxon>
        <taxon>Streptomycetaceae</taxon>
        <taxon>Streptomyces</taxon>
    </lineage>
</organism>
<feature type="transmembrane region" description="Helical" evidence="1">
    <location>
        <begin position="21"/>
        <end position="42"/>
    </location>
</feature>
<gene>
    <name evidence="2" type="primary">mmpB</name>
    <name evidence="2" type="ORF">ACFO3J_14925</name>
</gene>
<accession>A0ABV8HPI3</accession>
<sequence>MLWSDDRHEGPPEDMRRAQTMLRRAMVLIAFAAAVVMALAAWRA</sequence>
<proteinExistence type="predicted"/>
<reference evidence="3" key="1">
    <citation type="journal article" date="2019" name="Int. J. Syst. Evol. Microbiol.">
        <title>The Global Catalogue of Microorganisms (GCM) 10K type strain sequencing project: providing services to taxonomists for standard genome sequencing and annotation.</title>
        <authorList>
            <consortium name="The Broad Institute Genomics Platform"/>
            <consortium name="The Broad Institute Genome Sequencing Center for Infectious Disease"/>
            <person name="Wu L."/>
            <person name="Ma J."/>
        </authorList>
    </citation>
    <scope>NUCLEOTIDE SEQUENCE [LARGE SCALE GENOMIC DNA]</scope>
    <source>
        <strain evidence="3">CGMCC 4.7237</strain>
    </source>
</reference>
<dbReference type="InterPro" id="IPR058070">
    <property type="entry name" value="MmpB-like"/>
</dbReference>
<name>A0ABV8HPI3_9ACTN</name>